<dbReference type="Proteomes" id="UP000002508">
    <property type="component" value="Chromosome"/>
</dbReference>
<accession>B8GBX6</accession>
<dbReference type="KEGG" id="cag:Cagg_2055"/>
<sequence length="482" mass="51347">MNHRWQRIITWLGITLTAYIAVSIALRPDPHDALRAADTQFAVGAYRAALTTYTALSADLAEAALRRGIVYTVRGEADPARRALAAAIQAGLRPPDYQRAVLYLGHVALLEGDRDAARRTWQLLTVCTPIHCAVRDVLLADDDLVAGRFQEALAGYHRVPLELLPGDWASLITVRRVWLTTLLDPARPPVFPAVSTDIPSDPLLRPLLPPTPDPVTLAEVLAAEPAARPQLLGQLALDLGYDRLALAFFAQVDPTGPYGLAAAIYRAYAHLRLGDRQQGIEQLEHLAAAHPNDPRLGPLLALAYVNSGDLDAAAARLQRIRDAGISGPALALAQAGLALAQRDFVAAADAYEQAVIVAPAADRARYVTLAARFHLDSGFERCTSGLLAAQAAVNAQPSDPEALTILAGTRYYCGDFADARDTAATALAAGAGVEARFYYGLALSATGDLAGGRAALIAVADQAPASRWRRRAETALALIEGR</sequence>
<dbReference type="Gene3D" id="1.25.40.10">
    <property type="entry name" value="Tetratricopeptide repeat domain"/>
    <property type="match status" value="3"/>
</dbReference>
<dbReference type="SUPFAM" id="SSF81901">
    <property type="entry name" value="HCP-like"/>
    <property type="match status" value="1"/>
</dbReference>
<organism evidence="1 2">
    <name type="scientific">Chloroflexus aggregans (strain MD-66 / DSM 9485)</name>
    <dbReference type="NCBI Taxonomy" id="326427"/>
    <lineage>
        <taxon>Bacteria</taxon>
        <taxon>Bacillati</taxon>
        <taxon>Chloroflexota</taxon>
        <taxon>Chloroflexia</taxon>
        <taxon>Chloroflexales</taxon>
        <taxon>Chloroflexineae</taxon>
        <taxon>Chloroflexaceae</taxon>
        <taxon>Chloroflexus</taxon>
    </lineage>
</organism>
<dbReference type="STRING" id="326427.Cagg_2055"/>
<dbReference type="SUPFAM" id="SSF48452">
    <property type="entry name" value="TPR-like"/>
    <property type="match status" value="2"/>
</dbReference>
<keyword evidence="2" id="KW-1185">Reference proteome</keyword>
<dbReference type="InterPro" id="IPR011990">
    <property type="entry name" value="TPR-like_helical_dom_sf"/>
</dbReference>
<dbReference type="OrthoDB" id="140210at2"/>
<gene>
    <name evidence="1" type="ordered locus">Cagg_2055</name>
</gene>
<evidence type="ECO:0000313" key="2">
    <source>
        <dbReference type="Proteomes" id="UP000002508"/>
    </source>
</evidence>
<evidence type="ECO:0000313" key="1">
    <source>
        <dbReference type="EMBL" id="ACL24943.1"/>
    </source>
</evidence>
<dbReference type="eggNOG" id="COG0457">
    <property type="taxonomic scope" value="Bacteria"/>
</dbReference>
<reference evidence="1" key="1">
    <citation type="submission" date="2008-12" db="EMBL/GenBank/DDBJ databases">
        <title>Complete sequence of Chloroflexus aggregans DSM 9485.</title>
        <authorList>
            <consortium name="US DOE Joint Genome Institute"/>
            <person name="Lucas S."/>
            <person name="Copeland A."/>
            <person name="Lapidus A."/>
            <person name="Glavina del Rio T."/>
            <person name="Dalin E."/>
            <person name="Tice H."/>
            <person name="Pitluck S."/>
            <person name="Foster B."/>
            <person name="Larimer F."/>
            <person name="Land M."/>
            <person name="Hauser L."/>
            <person name="Kyrpides N."/>
            <person name="Mikhailova N."/>
            <person name="Bryant D."/>
            <person name="Richardson P."/>
        </authorList>
    </citation>
    <scope>NUCLEOTIDE SEQUENCE</scope>
    <source>
        <strain evidence="1">DSM 9485</strain>
    </source>
</reference>
<dbReference type="HOGENOM" id="CLU_565849_0_0_0"/>
<proteinExistence type="predicted"/>
<dbReference type="RefSeq" id="WP_015940801.1">
    <property type="nucleotide sequence ID" value="NC_011831.1"/>
</dbReference>
<name>B8GBX6_CHLAD</name>
<dbReference type="AlphaFoldDB" id="B8GBX6"/>
<dbReference type="EMBL" id="CP001337">
    <property type="protein sequence ID" value="ACL24943.1"/>
    <property type="molecule type" value="Genomic_DNA"/>
</dbReference>
<protein>
    <submittedName>
        <fullName evidence="1">Tetratricopeptide TPR_4</fullName>
    </submittedName>
</protein>